<dbReference type="InterPro" id="IPR025433">
    <property type="entry name" value="DUF4168"/>
</dbReference>
<evidence type="ECO:0000313" key="2">
    <source>
        <dbReference type="EMBL" id="AUB38222.1"/>
    </source>
</evidence>
<protein>
    <recommendedName>
        <fullName evidence="1">DUF4168 domain-containing protein</fullName>
    </recommendedName>
</protein>
<feature type="domain" description="DUF4168" evidence="1">
    <location>
        <begin position="53"/>
        <end position="146"/>
    </location>
</feature>
<dbReference type="Pfam" id="PF13767">
    <property type="entry name" value="DUF4168"/>
    <property type="match status" value="1"/>
</dbReference>
<accession>A0A2K8SRW7</accession>
<gene>
    <name evidence="2" type="ORF">COO91_04187</name>
</gene>
<dbReference type="KEGG" id="nfl:COO91_04187"/>
<evidence type="ECO:0000259" key="1">
    <source>
        <dbReference type="Pfam" id="PF13767"/>
    </source>
</evidence>
<sequence length="160" mass="17864">MKKISDLFSRSSRKRILSQSFFFGAIATVGLISNSFSLSSKAYGQTPTPIVNNTQIDSYAKAVLAMEPARQNAFEEIKKLIGNGEIPQIVCNNSNSISGLPKKAQDIAVNYCAYAQKVVEEKGLRFEQFNKITIELQNNDILKRQVYNTLLRLQKTPDSP</sequence>
<dbReference type="OrthoDB" id="565076at2"/>
<dbReference type="Proteomes" id="UP000232003">
    <property type="component" value="Chromosome"/>
</dbReference>
<organism evidence="2 3">
    <name type="scientific">Nostoc flagelliforme CCNUN1</name>
    <dbReference type="NCBI Taxonomy" id="2038116"/>
    <lineage>
        <taxon>Bacteria</taxon>
        <taxon>Bacillati</taxon>
        <taxon>Cyanobacteriota</taxon>
        <taxon>Cyanophyceae</taxon>
        <taxon>Nostocales</taxon>
        <taxon>Nostocaceae</taxon>
        <taxon>Nostoc</taxon>
    </lineage>
</organism>
<proteinExistence type="predicted"/>
<dbReference type="AlphaFoldDB" id="A0A2K8SRW7"/>
<name>A0A2K8SRW7_9NOSO</name>
<dbReference type="EMBL" id="CP024785">
    <property type="protein sequence ID" value="AUB38222.1"/>
    <property type="molecule type" value="Genomic_DNA"/>
</dbReference>
<evidence type="ECO:0000313" key="3">
    <source>
        <dbReference type="Proteomes" id="UP000232003"/>
    </source>
</evidence>
<keyword evidence="3" id="KW-1185">Reference proteome</keyword>
<dbReference type="RefSeq" id="WP_100899611.1">
    <property type="nucleotide sequence ID" value="NZ_CAWNNC010000001.1"/>
</dbReference>
<reference evidence="2 3" key="1">
    <citation type="submission" date="2017-11" db="EMBL/GenBank/DDBJ databases">
        <title>Complete genome of a free-living desiccation-tolerant cyanobacterium and its photosynthetic adaptation to extreme terrestrial habitat.</title>
        <authorList>
            <person name="Shang J."/>
        </authorList>
    </citation>
    <scope>NUCLEOTIDE SEQUENCE [LARGE SCALE GENOMIC DNA]</scope>
    <source>
        <strain evidence="2 3">CCNUN1</strain>
    </source>
</reference>